<feature type="domain" description="FAD-binding" evidence="3">
    <location>
        <begin position="4"/>
        <end position="195"/>
    </location>
</feature>
<dbReference type="PRINTS" id="PR00420">
    <property type="entry name" value="RNGMNOXGNASE"/>
</dbReference>
<keyword evidence="5" id="KW-1185">Reference proteome</keyword>
<organism evidence="4 5">
    <name type="scientific">Nocardia suismassiliense</name>
    <dbReference type="NCBI Taxonomy" id="2077092"/>
    <lineage>
        <taxon>Bacteria</taxon>
        <taxon>Bacillati</taxon>
        <taxon>Actinomycetota</taxon>
        <taxon>Actinomycetes</taxon>
        <taxon>Mycobacteriales</taxon>
        <taxon>Nocardiaceae</taxon>
        <taxon>Nocardia</taxon>
    </lineage>
</organism>
<accession>A0ABW6QUS7</accession>
<dbReference type="Pfam" id="PF01494">
    <property type="entry name" value="FAD_binding_3"/>
    <property type="match status" value="1"/>
</dbReference>
<name>A0ABW6QUS7_9NOCA</name>
<evidence type="ECO:0000313" key="5">
    <source>
        <dbReference type="Proteomes" id="UP001601948"/>
    </source>
</evidence>
<proteinExistence type="predicted"/>
<dbReference type="PANTHER" id="PTHR13789">
    <property type="entry name" value="MONOOXYGENASE"/>
    <property type="match status" value="1"/>
</dbReference>
<dbReference type="Gene3D" id="3.50.50.60">
    <property type="entry name" value="FAD/NAD(P)-binding domain"/>
    <property type="match status" value="1"/>
</dbReference>
<sequence>MARSADLVVVADGVHSRLRATLFPDYPGPRYAGYAAWRGVVPAAARLRVTEGLVETWGDGLRIGVTPLRDGRIYWYALASAATGATNGPDVTRLGVRPGSWPDPIPQVLAATPPEAVLRHDVHYLDSALPSFVRGPIALLGDAAHAITPDVGQGAGLAIEDAVVLAAAAGQHGVSEGLRAYDAARRPRTQRLARTSGRMGRALQGGRPGTALLRDVVARCTPPAANTRFTDSLYGWTPPGLSAAAH</sequence>
<dbReference type="RefSeq" id="WP_387718899.1">
    <property type="nucleotide sequence ID" value="NZ_JBIAPI010000004.1"/>
</dbReference>
<keyword evidence="2 4" id="KW-0503">Monooxygenase</keyword>
<dbReference type="PANTHER" id="PTHR13789:SF309">
    <property type="entry name" value="PUTATIVE (AFU_ORTHOLOGUE AFUA_6G14510)-RELATED"/>
    <property type="match status" value="1"/>
</dbReference>
<dbReference type="InterPro" id="IPR002938">
    <property type="entry name" value="FAD-bd"/>
</dbReference>
<protein>
    <submittedName>
        <fullName evidence="4">FAD-dependent monooxygenase</fullName>
    </submittedName>
</protein>
<dbReference type="InterPro" id="IPR050493">
    <property type="entry name" value="FAD-dep_Monooxygenase_BioMet"/>
</dbReference>
<evidence type="ECO:0000256" key="2">
    <source>
        <dbReference type="ARBA" id="ARBA00023033"/>
    </source>
</evidence>
<evidence type="ECO:0000313" key="4">
    <source>
        <dbReference type="EMBL" id="MFF3224788.1"/>
    </source>
</evidence>
<reference evidence="4 5" key="1">
    <citation type="submission" date="2024-10" db="EMBL/GenBank/DDBJ databases">
        <title>The Natural Products Discovery Center: Release of the First 8490 Sequenced Strains for Exploring Actinobacteria Biosynthetic Diversity.</title>
        <authorList>
            <person name="Kalkreuter E."/>
            <person name="Kautsar S.A."/>
            <person name="Yang D."/>
            <person name="Bader C.D."/>
            <person name="Teijaro C.N."/>
            <person name="Fluegel L."/>
            <person name="Davis C.M."/>
            <person name="Simpson J.R."/>
            <person name="Lauterbach L."/>
            <person name="Steele A.D."/>
            <person name="Gui C."/>
            <person name="Meng S."/>
            <person name="Li G."/>
            <person name="Viehrig K."/>
            <person name="Ye F."/>
            <person name="Su P."/>
            <person name="Kiefer A.F."/>
            <person name="Nichols A."/>
            <person name="Cepeda A.J."/>
            <person name="Yan W."/>
            <person name="Fan B."/>
            <person name="Jiang Y."/>
            <person name="Adhikari A."/>
            <person name="Zheng C.-J."/>
            <person name="Schuster L."/>
            <person name="Cowan T.M."/>
            <person name="Smanski M.J."/>
            <person name="Chevrette M.G."/>
            <person name="De Carvalho L.P.S."/>
            <person name="Shen B."/>
        </authorList>
    </citation>
    <scope>NUCLEOTIDE SEQUENCE [LARGE SCALE GENOMIC DNA]</scope>
    <source>
        <strain evidence="4 5">NPDC003040</strain>
    </source>
</reference>
<dbReference type="GO" id="GO:0004497">
    <property type="term" value="F:monooxygenase activity"/>
    <property type="evidence" value="ECO:0007669"/>
    <property type="project" value="UniProtKB-KW"/>
</dbReference>
<dbReference type="InterPro" id="IPR036188">
    <property type="entry name" value="FAD/NAD-bd_sf"/>
</dbReference>
<evidence type="ECO:0000256" key="1">
    <source>
        <dbReference type="ARBA" id="ARBA00023002"/>
    </source>
</evidence>
<gene>
    <name evidence="4" type="ORF">ACFYV7_18505</name>
</gene>
<dbReference type="EMBL" id="JBIAPI010000004">
    <property type="protein sequence ID" value="MFF3224788.1"/>
    <property type="molecule type" value="Genomic_DNA"/>
</dbReference>
<keyword evidence="1" id="KW-0560">Oxidoreductase</keyword>
<dbReference type="Proteomes" id="UP001601948">
    <property type="component" value="Unassembled WGS sequence"/>
</dbReference>
<comment type="caution">
    <text evidence="4">The sequence shown here is derived from an EMBL/GenBank/DDBJ whole genome shotgun (WGS) entry which is preliminary data.</text>
</comment>
<dbReference type="SUPFAM" id="SSF51905">
    <property type="entry name" value="FAD/NAD(P)-binding domain"/>
    <property type="match status" value="1"/>
</dbReference>
<evidence type="ECO:0000259" key="3">
    <source>
        <dbReference type="Pfam" id="PF01494"/>
    </source>
</evidence>